<dbReference type="Gene3D" id="3.40.1710.10">
    <property type="entry name" value="abc type-2 transporter like domain"/>
    <property type="match status" value="1"/>
</dbReference>
<keyword evidence="3 6" id="KW-0812">Transmembrane</keyword>
<sequence length="419" mass="44399">MYVLLVAAHELRRRLRDPLALLLMAAVPLGIAVVLRFAFGGTGEDATTPVAEVLVLDRDQSLVSSLLLGALGQAGDKMPISTEVVTDEDQARRRMDRGDATALLIIPESFDRALLLEEPATLELVVNPSQRVLPKIVEESLAMLVEAHFYVHRVAGSTLARFGDGPQDASVYPNEDIAAVAVEFNELGARLAEWIDPPRIELDVVVEGDKDDSGEASATALDTGGVVMASILAMTLIFAALGLSEDLWVEKKSGTLRRAQAAPRPLAGWLGGKLLAHGALFAALTTGGMLAARLGFSVHFTGELLALAWLTTSTTVFVTLLLVAQSMARTQRAGTIVASLFVYPLLMIGGAFFPLEAMPDGLAAIGVRTPVGWALVRFKSILAGSAEAGSLLVDFSLVLAVGALLFVVALRRLPGFSAR</sequence>
<dbReference type="GO" id="GO:0140359">
    <property type="term" value="F:ABC-type transporter activity"/>
    <property type="evidence" value="ECO:0007669"/>
    <property type="project" value="InterPro"/>
</dbReference>
<gene>
    <name evidence="8" type="ORF">Pla133_46390</name>
</gene>
<dbReference type="AlphaFoldDB" id="A0A518BRC4"/>
<name>A0A518BRC4_9BACT</name>
<dbReference type="InterPro" id="IPR013525">
    <property type="entry name" value="ABC2_TM"/>
</dbReference>
<evidence type="ECO:0000256" key="1">
    <source>
        <dbReference type="ARBA" id="ARBA00004651"/>
    </source>
</evidence>
<feature type="domain" description="ABC-2 type transporter transmembrane" evidence="7">
    <location>
        <begin position="22"/>
        <end position="410"/>
    </location>
</feature>
<keyword evidence="2" id="KW-1003">Cell membrane</keyword>
<feature type="transmembrane region" description="Helical" evidence="6">
    <location>
        <begin position="226"/>
        <end position="249"/>
    </location>
</feature>
<dbReference type="EMBL" id="CP036287">
    <property type="protein sequence ID" value="QDU69519.1"/>
    <property type="molecule type" value="Genomic_DNA"/>
</dbReference>
<comment type="subcellular location">
    <subcellularLocation>
        <location evidence="1">Cell membrane</location>
        <topology evidence="1">Multi-pass membrane protein</topology>
    </subcellularLocation>
</comment>
<dbReference type="Pfam" id="PF12698">
    <property type="entry name" value="ABC2_membrane_3"/>
    <property type="match status" value="1"/>
</dbReference>
<dbReference type="RefSeq" id="WP_145069476.1">
    <property type="nucleotide sequence ID" value="NZ_CP036287.1"/>
</dbReference>
<evidence type="ECO:0000259" key="7">
    <source>
        <dbReference type="Pfam" id="PF12698"/>
    </source>
</evidence>
<dbReference type="GO" id="GO:0005886">
    <property type="term" value="C:plasma membrane"/>
    <property type="evidence" value="ECO:0007669"/>
    <property type="project" value="UniProtKB-SubCell"/>
</dbReference>
<dbReference type="PANTHER" id="PTHR30294:SF38">
    <property type="entry name" value="TRANSPORT PERMEASE PROTEIN"/>
    <property type="match status" value="1"/>
</dbReference>
<dbReference type="PANTHER" id="PTHR30294">
    <property type="entry name" value="MEMBRANE COMPONENT OF ABC TRANSPORTER YHHJ-RELATED"/>
    <property type="match status" value="1"/>
</dbReference>
<keyword evidence="9" id="KW-1185">Reference proteome</keyword>
<evidence type="ECO:0000256" key="2">
    <source>
        <dbReference type="ARBA" id="ARBA00022475"/>
    </source>
</evidence>
<evidence type="ECO:0000256" key="4">
    <source>
        <dbReference type="ARBA" id="ARBA00022989"/>
    </source>
</evidence>
<feature type="transmembrane region" description="Helical" evidence="6">
    <location>
        <begin position="270"/>
        <end position="292"/>
    </location>
</feature>
<evidence type="ECO:0000256" key="5">
    <source>
        <dbReference type="ARBA" id="ARBA00023136"/>
    </source>
</evidence>
<organism evidence="8 9">
    <name type="scientific">Engelhardtia mirabilis</name>
    <dbReference type="NCBI Taxonomy" id="2528011"/>
    <lineage>
        <taxon>Bacteria</taxon>
        <taxon>Pseudomonadati</taxon>
        <taxon>Planctomycetota</taxon>
        <taxon>Planctomycetia</taxon>
        <taxon>Planctomycetia incertae sedis</taxon>
        <taxon>Engelhardtia</taxon>
    </lineage>
</organism>
<feature type="transmembrane region" description="Helical" evidence="6">
    <location>
        <begin position="19"/>
        <end position="39"/>
    </location>
</feature>
<keyword evidence="5 6" id="KW-0472">Membrane</keyword>
<evidence type="ECO:0000313" key="9">
    <source>
        <dbReference type="Proteomes" id="UP000316921"/>
    </source>
</evidence>
<accession>A0A518BRC4</accession>
<feature type="transmembrane region" description="Helical" evidence="6">
    <location>
        <begin position="388"/>
        <end position="410"/>
    </location>
</feature>
<evidence type="ECO:0000256" key="3">
    <source>
        <dbReference type="ARBA" id="ARBA00022692"/>
    </source>
</evidence>
<keyword evidence="4 6" id="KW-1133">Transmembrane helix</keyword>
<evidence type="ECO:0000313" key="8">
    <source>
        <dbReference type="EMBL" id="QDU69519.1"/>
    </source>
</evidence>
<evidence type="ECO:0000256" key="6">
    <source>
        <dbReference type="SAM" id="Phobius"/>
    </source>
</evidence>
<dbReference type="Proteomes" id="UP000316921">
    <property type="component" value="Chromosome"/>
</dbReference>
<dbReference type="InterPro" id="IPR051449">
    <property type="entry name" value="ABC-2_transporter_component"/>
</dbReference>
<protein>
    <submittedName>
        <fullName evidence="8">ABC-2 family transporter protein</fullName>
    </submittedName>
</protein>
<feature type="transmembrane region" description="Helical" evidence="6">
    <location>
        <begin position="336"/>
        <end position="355"/>
    </location>
</feature>
<reference evidence="8 9" key="1">
    <citation type="submission" date="2019-02" db="EMBL/GenBank/DDBJ databases">
        <title>Deep-cultivation of Planctomycetes and their phenomic and genomic characterization uncovers novel biology.</title>
        <authorList>
            <person name="Wiegand S."/>
            <person name="Jogler M."/>
            <person name="Boedeker C."/>
            <person name="Pinto D."/>
            <person name="Vollmers J."/>
            <person name="Rivas-Marin E."/>
            <person name="Kohn T."/>
            <person name="Peeters S.H."/>
            <person name="Heuer A."/>
            <person name="Rast P."/>
            <person name="Oberbeckmann S."/>
            <person name="Bunk B."/>
            <person name="Jeske O."/>
            <person name="Meyerdierks A."/>
            <person name="Storesund J.E."/>
            <person name="Kallscheuer N."/>
            <person name="Luecker S."/>
            <person name="Lage O.M."/>
            <person name="Pohl T."/>
            <person name="Merkel B.J."/>
            <person name="Hornburger P."/>
            <person name="Mueller R.-W."/>
            <person name="Bruemmer F."/>
            <person name="Labrenz M."/>
            <person name="Spormann A.M."/>
            <person name="Op den Camp H."/>
            <person name="Overmann J."/>
            <person name="Amann R."/>
            <person name="Jetten M.S.M."/>
            <person name="Mascher T."/>
            <person name="Medema M.H."/>
            <person name="Devos D.P."/>
            <person name="Kaster A.-K."/>
            <person name="Ovreas L."/>
            <person name="Rohde M."/>
            <person name="Galperin M.Y."/>
            <person name="Jogler C."/>
        </authorList>
    </citation>
    <scope>NUCLEOTIDE SEQUENCE [LARGE SCALE GENOMIC DNA]</scope>
    <source>
        <strain evidence="8 9">Pla133</strain>
    </source>
</reference>
<dbReference type="KEGG" id="pbap:Pla133_46390"/>
<proteinExistence type="predicted"/>
<feature type="transmembrane region" description="Helical" evidence="6">
    <location>
        <begin position="304"/>
        <end position="324"/>
    </location>
</feature>